<evidence type="ECO:0000313" key="2">
    <source>
        <dbReference type="Proteomes" id="UP000325081"/>
    </source>
</evidence>
<proteinExistence type="predicted"/>
<dbReference type="Proteomes" id="UP000325081">
    <property type="component" value="Unassembled WGS sequence"/>
</dbReference>
<reference evidence="2" key="1">
    <citation type="journal article" date="2019" name="Curr. Biol.">
        <title>Genome Sequence of Striga asiatica Provides Insight into the Evolution of Plant Parasitism.</title>
        <authorList>
            <person name="Yoshida S."/>
            <person name="Kim S."/>
            <person name="Wafula E.K."/>
            <person name="Tanskanen J."/>
            <person name="Kim Y.M."/>
            <person name="Honaas L."/>
            <person name="Yang Z."/>
            <person name="Spallek T."/>
            <person name="Conn C.E."/>
            <person name="Ichihashi Y."/>
            <person name="Cheong K."/>
            <person name="Cui S."/>
            <person name="Der J.P."/>
            <person name="Gundlach H."/>
            <person name="Jiao Y."/>
            <person name="Hori C."/>
            <person name="Ishida J.K."/>
            <person name="Kasahara H."/>
            <person name="Kiba T."/>
            <person name="Kim M.S."/>
            <person name="Koo N."/>
            <person name="Laohavisit A."/>
            <person name="Lee Y.H."/>
            <person name="Lumba S."/>
            <person name="McCourt P."/>
            <person name="Mortimer J.C."/>
            <person name="Mutuku J.M."/>
            <person name="Nomura T."/>
            <person name="Sasaki-Sekimoto Y."/>
            <person name="Seto Y."/>
            <person name="Wang Y."/>
            <person name="Wakatake T."/>
            <person name="Sakakibara H."/>
            <person name="Demura T."/>
            <person name="Yamaguchi S."/>
            <person name="Yoneyama K."/>
            <person name="Manabe R.I."/>
            <person name="Nelson D.C."/>
            <person name="Schulman A.H."/>
            <person name="Timko M.P."/>
            <person name="dePamphilis C.W."/>
            <person name="Choi D."/>
            <person name="Shirasu K."/>
        </authorList>
    </citation>
    <scope>NUCLEOTIDE SEQUENCE [LARGE SCALE GENOMIC DNA]</scope>
    <source>
        <strain evidence="2">cv. UVA1</strain>
    </source>
</reference>
<sequence length="169" mass="18836">MSLLPPTKLFSDRTTPPQQIKYNMPLTSVQSRVSFTGRALWDLDLLYKSRSSVEHEVEKSEVAFHIRALCCLSTSLESCVKHTSTVPPLSTAVVRLEILRLLSPEETAVGKGCGRDGSTAVEIERQSPEKGCGCHTFSDGRRGWSSIWWWPGSLCVPPESDAAEMERWL</sequence>
<protein>
    <submittedName>
        <fullName evidence="1">Protein mab-21-like 2</fullName>
    </submittedName>
</protein>
<organism evidence="1 2">
    <name type="scientific">Striga asiatica</name>
    <name type="common">Asiatic witchweed</name>
    <name type="synonym">Buchnera asiatica</name>
    <dbReference type="NCBI Taxonomy" id="4170"/>
    <lineage>
        <taxon>Eukaryota</taxon>
        <taxon>Viridiplantae</taxon>
        <taxon>Streptophyta</taxon>
        <taxon>Embryophyta</taxon>
        <taxon>Tracheophyta</taxon>
        <taxon>Spermatophyta</taxon>
        <taxon>Magnoliopsida</taxon>
        <taxon>eudicotyledons</taxon>
        <taxon>Gunneridae</taxon>
        <taxon>Pentapetalae</taxon>
        <taxon>asterids</taxon>
        <taxon>lamiids</taxon>
        <taxon>Lamiales</taxon>
        <taxon>Orobanchaceae</taxon>
        <taxon>Buchnereae</taxon>
        <taxon>Striga</taxon>
    </lineage>
</organism>
<name>A0A5A7PFD8_STRAF</name>
<keyword evidence="2" id="KW-1185">Reference proteome</keyword>
<dbReference type="AlphaFoldDB" id="A0A5A7PFD8"/>
<accession>A0A5A7PFD8</accession>
<evidence type="ECO:0000313" key="1">
    <source>
        <dbReference type="EMBL" id="GER31450.1"/>
    </source>
</evidence>
<gene>
    <name evidence="1" type="ORF">STAS_07452</name>
</gene>
<dbReference type="EMBL" id="BKCP01004483">
    <property type="protein sequence ID" value="GER31450.1"/>
    <property type="molecule type" value="Genomic_DNA"/>
</dbReference>
<comment type="caution">
    <text evidence="1">The sequence shown here is derived from an EMBL/GenBank/DDBJ whole genome shotgun (WGS) entry which is preliminary data.</text>
</comment>